<dbReference type="AlphaFoldDB" id="A0A5N7MVS7"/>
<name>A0A5N7MVS7_9HYPH</name>
<sequence length="97" mass="10858">MNREQQAARVEKIVTTIAERAVSVPPDHRSAYIQDEVEKVRQAFLQTYEADEGLRACAMAFVDKMSGWIEARVHALETEAEAVGKTEADEGRTEPHS</sequence>
<dbReference type="EMBL" id="VOSK01000325">
    <property type="protein sequence ID" value="MPR30194.1"/>
    <property type="molecule type" value="Genomic_DNA"/>
</dbReference>
<organism evidence="1 2">
    <name type="scientific">Microvirga tunisiensis</name>
    <dbReference type="NCBI Taxonomy" id="2108360"/>
    <lineage>
        <taxon>Bacteria</taxon>
        <taxon>Pseudomonadati</taxon>
        <taxon>Pseudomonadota</taxon>
        <taxon>Alphaproteobacteria</taxon>
        <taxon>Hyphomicrobiales</taxon>
        <taxon>Methylobacteriaceae</taxon>
        <taxon>Microvirga</taxon>
    </lineage>
</organism>
<reference evidence="1 2" key="1">
    <citation type="journal article" date="2019" name="Syst. Appl. Microbiol.">
        <title>Microvirga tunisiensis sp. nov., a root nodule symbiotic bacterium isolated from Lupinus micranthus and L. luteus grown in Northern Tunisia.</title>
        <authorList>
            <person name="Msaddak A."/>
            <person name="Rejili M."/>
            <person name="Duran D."/>
            <person name="Mars M."/>
            <person name="Palacios J.M."/>
            <person name="Ruiz-Argueso T."/>
            <person name="Rey L."/>
            <person name="Imperial J."/>
        </authorList>
    </citation>
    <scope>NUCLEOTIDE SEQUENCE [LARGE SCALE GENOMIC DNA]</scope>
    <source>
        <strain evidence="1 2">Lmie10</strain>
    </source>
</reference>
<evidence type="ECO:0000313" key="1">
    <source>
        <dbReference type="EMBL" id="MPR30194.1"/>
    </source>
</evidence>
<dbReference type="RefSeq" id="WP_152717049.1">
    <property type="nucleotide sequence ID" value="NZ_VOSJ01000356.1"/>
</dbReference>
<keyword evidence="2" id="KW-1185">Reference proteome</keyword>
<comment type="caution">
    <text evidence="1">The sequence shown here is derived from an EMBL/GenBank/DDBJ whole genome shotgun (WGS) entry which is preliminary data.</text>
</comment>
<evidence type="ECO:0000313" key="2">
    <source>
        <dbReference type="Proteomes" id="UP000403266"/>
    </source>
</evidence>
<dbReference type="OrthoDB" id="8023314at2"/>
<accession>A0A5N7MVS7</accession>
<gene>
    <name evidence="1" type="ORF">FS320_35420</name>
</gene>
<dbReference type="Proteomes" id="UP000403266">
    <property type="component" value="Unassembled WGS sequence"/>
</dbReference>
<protein>
    <submittedName>
        <fullName evidence="1">Uncharacterized protein</fullName>
    </submittedName>
</protein>
<proteinExistence type="predicted"/>